<keyword evidence="3" id="KW-1185">Reference proteome</keyword>
<organism evidence="2 3">
    <name type="scientific">Variovorax robiniae</name>
    <dbReference type="NCBI Taxonomy" id="1836199"/>
    <lineage>
        <taxon>Bacteria</taxon>
        <taxon>Pseudomonadati</taxon>
        <taxon>Pseudomonadota</taxon>
        <taxon>Betaproteobacteria</taxon>
        <taxon>Burkholderiales</taxon>
        <taxon>Comamonadaceae</taxon>
        <taxon>Variovorax</taxon>
    </lineage>
</organism>
<name>A0ABU8XJR9_9BURK</name>
<dbReference type="InterPro" id="IPR018959">
    <property type="entry name" value="DUF1989"/>
</dbReference>
<dbReference type="Pfam" id="PF09347">
    <property type="entry name" value="DUF1989"/>
    <property type="match status" value="1"/>
</dbReference>
<dbReference type="EMBL" id="JBBKZS010000065">
    <property type="protein sequence ID" value="MEJ8860112.1"/>
    <property type="molecule type" value="Genomic_DNA"/>
</dbReference>
<comment type="caution">
    <text evidence="2">The sequence shown here is derived from an EMBL/GenBank/DDBJ whole genome shotgun (WGS) entry which is preliminary data.</text>
</comment>
<feature type="non-terminal residue" evidence="2">
    <location>
        <position position="1"/>
    </location>
</feature>
<sequence length="188" mass="21187">QREYGLTPDDVHDSFNFFMVTEVQTGGTVRISRQDTGPGDHVELLALIDTLAIPNVCGADVMRTSNFFLKPIKVQVLQATAEDLARVPAMPPMASQRTPKDFLNPVIKADRELRKDGGYEPKFLNTPLTVTEVEIELDDEEMALLREYEHARLYRGDSAATLRDVFFSWWEQRFVTSPNGAPTVARSE</sequence>
<proteinExistence type="predicted"/>
<reference evidence="2 3" key="1">
    <citation type="submission" date="2024-03" db="EMBL/GenBank/DDBJ databases">
        <title>Novel species of the genus Variovorax.</title>
        <authorList>
            <person name="Liu Q."/>
            <person name="Xin Y.-H."/>
        </authorList>
    </citation>
    <scope>NUCLEOTIDE SEQUENCE [LARGE SCALE GENOMIC DNA]</scope>
    <source>
        <strain evidence="2 3">KACC 18901</strain>
    </source>
</reference>
<dbReference type="RefSeq" id="WP_340340139.1">
    <property type="nucleotide sequence ID" value="NZ_JBBKZS010000065.1"/>
</dbReference>
<accession>A0ABU8XJR9</accession>
<evidence type="ECO:0000313" key="3">
    <source>
        <dbReference type="Proteomes" id="UP001367030"/>
    </source>
</evidence>
<gene>
    <name evidence="2" type="ORF">WKW79_36675</name>
</gene>
<protein>
    <submittedName>
        <fullName evidence="2">DUF1989 domain-containing protein</fullName>
    </submittedName>
</protein>
<evidence type="ECO:0000313" key="2">
    <source>
        <dbReference type="EMBL" id="MEJ8860112.1"/>
    </source>
</evidence>
<feature type="domain" description="DUF1989" evidence="1">
    <location>
        <begin position="3"/>
        <end position="51"/>
    </location>
</feature>
<evidence type="ECO:0000259" key="1">
    <source>
        <dbReference type="Pfam" id="PF09347"/>
    </source>
</evidence>
<dbReference type="Proteomes" id="UP001367030">
    <property type="component" value="Unassembled WGS sequence"/>
</dbReference>